<keyword evidence="1" id="KW-0175">Coiled coil</keyword>
<dbReference type="AlphaFoldDB" id="A0A210R2H5"/>
<evidence type="ECO:0000313" key="4">
    <source>
        <dbReference type="Proteomes" id="UP000242188"/>
    </source>
</evidence>
<name>A0A210R2H5_MIZYE</name>
<feature type="compositionally biased region" description="Basic and acidic residues" evidence="2">
    <location>
        <begin position="173"/>
        <end position="184"/>
    </location>
</feature>
<feature type="coiled-coil region" evidence="1">
    <location>
        <begin position="186"/>
        <end position="213"/>
    </location>
</feature>
<evidence type="ECO:0000256" key="1">
    <source>
        <dbReference type="SAM" id="Coils"/>
    </source>
</evidence>
<comment type="caution">
    <text evidence="3">The sequence shown here is derived from an EMBL/GenBank/DDBJ whole genome shotgun (WGS) entry which is preliminary data.</text>
</comment>
<dbReference type="Proteomes" id="UP000242188">
    <property type="component" value="Unassembled WGS sequence"/>
</dbReference>
<proteinExistence type="predicted"/>
<keyword evidence="4" id="KW-1185">Reference proteome</keyword>
<evidence type="ECO:0000313" key="3">
    <source>
        <dbReference type="EMBL" id="OWF55144.1"/>
    </source>
</evidence>
<protein>
    <submittedName>
        <fullName evidence="3">Centrosomal protein</fullName>
    </submittedName>
</protein>
<gene>
    <name evidence="3" type="ORF">KP79_PYT14516</name>
</gene>
<dbReference type="EMBL" id="NEDP02000756">
    <property type="protein sequence ID" value="OWF55144.1"/>
    <property type="molecule type" value="Genomic_DNA"/>
</dbReference>
<reference evidence="3 4" key="1">
    <citation type="journal article" date="2017" name="Nat. Ecol. Evol.">
        <title>Scallop genome provides insights into evolution of bilaterian karyotype and development.</title>
        <authorList>
            <person name="Wang S."/>
            <person name="Zhang J."/>
            <person name="Jiao W."/>
            <person name="Li J."/>
            <person name="Xun X."/>
            <person name="Sun Y."/>
            <person name="Guo X."/>
            <person name="Huan P."/>
            <person name="Dong B."/>
            <person name="Zhang L."/>
            <person name="Hu X."/>
            <person name="Sun X."/>
            <person name="Wang J."/>
            <person name="Zhao C."/>
            <person name="Wang Y."/>
            <person name="Wang D."/>
            <person name="Huang X."/>
            <person name="Wang R."/>
            <person name="Lv J."/>
            <person name="Li Y."/>
            <person name="Zhang Z."/>
            <person name="Liu B."/>
            <person name="Lu W."/>
            <person name="Hui Y."/>
            <person name="Liang J."/>
            <person name="Zhou Z."/>
            <person name="Hou R."/>
            <person name="Li X."/>
            <person name="Liu Y."/>
            <person name="Li H."/>
            <person name="Ning X."/>
            <person name="Lin Y."/>
            <person name="Zhao L."/>
            <person name="Xing Q."/>
            <person name="Dou J."/>
            <person name="Li Y."/>
            <person name="Mao J."/>
            <person name="Guo H."/>
            <person name="Dou H."/>
            <person name="Li T."/>
            <person name="Mu C."/>
            <person name="Jiang W."/>
            <person name="Fu Q."/>
            <person name="Fu X."/>
            <person name="Miao Y."/>
            <person name="Liu J."/>
            <person name="Yu Q."/>
            <person name="Li R."/>
            <person name="Liao H."/>
            <person name="Li X."/>
            <person name="Kong Y."/>
            <person name="Jiang Z."/>
            <person name="Chourrout D."/>
            <person name="Li R."/>
            <person name="Bao Z."/>
        </authorList>
    </citation>
    <scope>NUCLEOTIDE SEQUENCE [LARGE SCALE GENOMIC DNA]</scope>
    <source>
        <strain evidence="3 4">PY_sf001</strain>
    </source>
</reference>
<evidence type="ECO:0000256" key="2">
    <source>
        <dbReference type="SAM" id="MobiDB-lite"/>
    </source>
</evidence>
<dbReference type="OrthoDB" id="9986859at2759"/>
<organism evidence="3 4">
    <name type="scientific">Mizuhopecten yessoensis</name>
    <name type="common">Japanese scallop</name>
    <name type="synonym">Patinopecten yessoensis</name>
    <dbReference type="NCBI Taxonomy" id="6573"/>
    <lineage>
        <taxon>Eukaryota</taxon>
        <taxon>Metazoa</taxon>
        <taxon>Spiralia</taxon>
        <taxon>Lophotrochozoa</taxon>
        <taxon>Mollusca</taxon>
        <taxon>Bivalvia</taxon>
        <taxon>Autobranchia</taxon>
        <taxon>Pteriomorphia</taxon>
        <taxon>Pectinida</taxon>
        <taxon>Pectinoidea</taxon>
        <taxon>Pectinidae</taxon>
        <taxon>Mizuhopecten</taxon>
    </lineage>
</organism>
<feature type="region of interest" description="Disordered" evidence="2">
    <location>
        <begin position="164"/>
        <end position="184"/>
    </location>
</feature>
<feature type="coiled-coil region" evidence="1">
    <location>
        <begin position="125"/>
        <end position="159"/>
    </location>
</feature>
<sequence length="258" mass="29841">MKRIPAIVATLVNSAFDLTAENEDLKKKLFRVKQQRDAYQSELTSIKEKAKVDALLKTYVTTRESSTQTDPSRVWHPVAPKKNEDTVANKITEGGNTNRLMSMHSNVMRRYEKEVKMNLGHLETITELQMKISTLEKRLQQEKENVQQMEKEIHSLRVSKATAKVKAGNVGKHGKELSSDEDESKDRHVVRECRKLRKENKKLKEELKGLDLGFFEEIEDIKFAFQQAARLNVEYEKTIKKLCQQFGVAYPHPERTVK</sequence>
<accession>A0A210R2H5</accession>